<dbReference type="AlphaFoldDB" id="A0A0K2V8K6"/>
<protein>
    <submittedName>
        <fullName evidence="1">Uncharacterized protein</fullName>
    </submittedName>
</protein>
<organism evidence="1">
    <name type="scientific">Lepeophtheirus salmonis</name>
    <name type="common">Salmon louse</name>
    <name type="synonym">Caligus salmonis</name>
    <dbReference type="NCBI Taxonomy" id="72036"/>
    <lineage>
        <taxon>Eukaryota</taxon>
        <taxon>Metazoa</taxon>
        <taxon>Ecdysozoa</taxon>
        <taxon>Arthropoda</taxon>
        <taxon>Crustacea</taxon>
        <taxon>Multicrustacea</taxon>
        <taxon>Hexanauplia</taxon>
        <taxon>Copepoda</taxon>
        <taxon>Siphonostomatoida</taxon>
        <taxon>Caligidae</taxon>
        <taxon>Lepeophtheirus</taxon>
    </lineage>
</organism>
<accession>A0A0K2V8K6</accession>
<name>A0A0K2V8K6_LEPSM</name>
<proteinExistence type="predicted"/>
<reference evidence="1" key="1">
    <citation type="submission" date="2014-05" db="EMBL/GenBank/DDBJ databases">
        <authorList>
            <person name="Chronopoulou M."/>
        </authorList>
    </citation>
    <scope>NUCLEOTIDE SEQUENCE</scope>
    <source>
        <tissue evidence="1">Whole organism</tissue>
    </source>
</reference>
<sequence length="84" mass="9713">MIDPPHEPKLVILIYRIIRDTYQGISPYSASTPSVILLESRVHPLCCFKGDESHDLYNTINMVIGGMFYIHICKYKIIIIKVYL</sequence>
<dbReference type="EMBL" id="HACA01029482">
    <property type="protein sequence ID" value="CDW46843.1"/>
    <property type="molecule type" value="Transcribed_RNA"/>
</dbReference>
<evidence type="ECO:0000313" key="1">
    <source>
        <dbReference type="EMBL" id="CDW46843.1"/>
    </source>
</evidence>